<evidence type="ECO:0000256" key="2">
    <source>
        <dbReference type="SAM" id="SignalP"/>
    </source>
</evidence>
<dbReference type="Proteomes" id="UP000525389">
    <property type="component" value="Unassembled WGS sequence"/>
</dbReference>
<proteinExistence type="predicted"/>
<sequence length="105" mass="10775">MSRVKLLLLLFPFLLSSALAQVLDPTASSPDNVFKATGCLIVKWGTGLPFLGLLLVVGLGGYFVGKAIQDRVGGDKVALFSSGGGVLGLVLLRAILSATIGQTCA</sequence>
<keyword evidence="1" id="KW-0472">Membrane</keyword>
<feature type="chain" id="PRO_5031088972" description="Conjugal transfer protein TrbC" evidence="2">
    <location>
        <begin position="21"/>
        <end position="105"/>
    </location>
</feature>
<organism evidence="3 4">
    <name type="scientific">Deinococcus budaensis</name>
    <dbReference type="NCBI Taxonomy" id="1665626"/>
    <lineage>
        <taxon>Bacteria</taxon>
        <taxon>Thermotogati</taxon>
        <taxon>Deinococcota</taxon>
        <taxon>Deinococci</taxon>
        <taxon>Deinococcales</taxon>
        <taxon>Deinococcaceae</taxon>
        <taxon>Deinococcus</taxon>
    </lineage>
</organism>
<accession>A0A7W8LRM8</accession>
<feature type="transmembrane region" description="Helical" evidence="1">
    <location>
        <begin position="77"/>
        <end position="96"/>
    </location>
</feature>
<keyword evidence="1" id="KW-1133">Transmembrane helix</keyword>
<comment type="caution">
    <text evidence="3">The sequence shown here is derived from an EMBL/GenBank/DDBJ whole genome shotgun (WGS) entry which is preliminary data.</text>
</comment>
<keyword evidence="4" id="KW-1185">Reference proteome</keyword>
<evidence type="ECO:0000313" key="3">
    <source>
        <dbReference type="EMBL" id="MBB5235984.1"/>
    </source>
</evidence>
<keyword evidence="1" id="KW-0812">Transmembrane</keyword>
<gene>
    <name evidence="3" type="ORF">HNQ09_003448</name>
</gene>
<name>A0A7W8LRM8_9DEIO</name>
<reference evidence="3 4" key="1">
    <citation type="submission" date="2020-08" db="EMBL/GenBank/DDBJ databases">
        <title>Genomic Encyclopedia of Type Strains, Phase IV (KMG-IV): sequencing the most valuable type-strain genomes for metagenomic binning, comparative biology and taxonomic classification.</title>
        <authorList>
            <person name="Goeker M."/>
        </authorList>
    </citation>
    <scope>NUCLEOTIDE SEQUENCE [LARGE SCALE GENOMIC DNA]</scope>
    <source>
        <strain evidence="3 4">DSM 101791</strain>
    </source>
</reference>
<dbReference type="RefSeq" id="WP_184031609.1">
    <property type="nucleotide sequence ID" value="NZ_JACHFN010000018.1"/>
</dbReference>
<keyword evidence="2" id="KW-0732">Signal</keyword>
<evidence type="ECO:0000256" key="1">
    <source>
        <dbReference type="SAM" id="Phobius"/>
    </source>
</evidence>
<evidence type="ECO:0008006" key="5">
    <source>
        <dbReference type="Google" id="ProtNLM"/>
    </source>
</evidence>
<protein>
    <recommendedName>
        <fullName evidence="5">Conjugal transfer protein TrbC</fullName>
    </recommendedName>
</protein>
<feature type="transmembrane region" description="Helical" evidence="1">
    <location>
        <begin position="44"/>
        <end position="65"/>
    </location>
</feature>
<dbReference type="EMBL" id="JACHFN010000018">
    <property type="protein sequence ID" value="MBB5235984.1"/>
    <property type="molecule type" value="Genomic_DNA"/>
</dbReference>
<feature type="signal peptide" evidence="2">
    <location>
        <begin position="1"/>
        <end position="20"/>
    </location>
</feature>
<dbReference type="AlphaFoldDB" id="A0A7W8LRM8"/>
<evidence type="ECO:0000313" key="4">
    <source>
        <dbReference type="Proteomes" id="UP000525389"/>
    </source>
</evidence>